<evidence type="ECO:0000256" key="5">
    <source>
        <dbReference type="ARBA" id="ARBA00023136"/>
    </source>
</evidence>
<dbReference type="STRING" id="873513.HMPREF6485_0422"/>
<evidence type="ECO:0000256" key="2">
    <source>
        <dbReference type="ARBA" id="ARBA00022448"/>
    </source>
</evidence>
<proteinExistence type="inferred from homology"/>
<keyword evidence="6 7" id="KW-0998">Cell outer membrane</keyword>
<evidence type="ECO:0000256" key="6">
    <source>
        <dbReference type="ARBA" id="ARBA00023237"/>
    </source>
</evidence>
<dbReference type="GeneID" id="93537487"/>
<accession>E6K499</accession>
<evidence type="ECO:0000313" key="10">
    <source>
        <dbReference type="EMBL" id="EFU31648.1"/>
    </source>
</evidence>
<gene>
    <name evidence="10" type="ORF">HMPREF6485_0422</name>
</gene>
<dbReference type="InterPro" id="IPR036942">
    <property type="entry name" value="Beta-barrel_TonB_sf"/>
</dbReference>
<dbReference type="InterPro" id="IPR008969">
    <property type="entry name" value="CarboxyPept-like_regulatory"/>
</dbReference>
<dbReference type="HOGENOM" id="CLU_004317_0_2_10"/>
<dbReference type="InterPro" id="IPR023996">
    <property type="entry name" value="TonB-dep_OMP_SusC/RagA"/>
</dbReference>
<keyword evidence="11" id="KW-1185">Reference proteome</keyword>
<comment type="similarity">
    <text evidence="7">Belongs to the TonB-dependent receptor family.</text>
</comment>
<keyword evidence="8" id="KW-1133">Transmembrane helix</keyword>
<name>E6K499_9BACT</name>
<dbReference type="Pfam" id="PF07715">
    <property type="entry name" value="Plug"/>
    <property type="match status" value="1"/>
</dbReference>
<dbReference type="EMBL" id="AEPD01000010">
    <property type="protein sequence ID" value="EFU31648.1"/>
    <property type="molecule type" value="Genomic_DNA"/>
</dbReference>
<evidence type="ECO:0000256" key="4">
    <source>
        <dbReference type="ARBA" id="ARBA00022692"/>
    </source>
</evidence>
<comment type="caution">
    <text evidence="10">The sequence shown here is derived from an EMBL/GenBank/DDBJ whole genome shotgun (WGS) entry which is preliminary data.</text>
</comment>
<dbReference type="NCBIfam" id="TIGR04057">
    <property type="entry name" value="SusC_RagA_signa"/>
    <property type="match status" value="1"/>
</dbReference>
<dbReference type="Gene3D" id="2.60.40.1120">
    <property type="entry name" value="Carboxypeptidase-like, regulatory domain"/>
    <property type="match status" value="1"/>
</dbReference>
<dbReference type="Proteomes" id="UP000003112">
    <property type="component" value="Unassembled WGS sequence"/>
</dbReference>
<dbReference type="eggNOG" id="COG1629">
    <property type="taxonomic scope" value="Bacteria"/>
</dbReference>
<comment type="subcellular location">
    <subcellularLocation>
        <location evidence="1 7">Cell outer membrane</location>
        <topology evidence="1 7">Multi-pass membrane protein</topology>
    </subcellularLocation>
</comment>
<dbReference type="InterPro" id="IPR037066">
    <property type="entry name" value="Plug_dom_sf"/>
</dbReference>
<evidence type="ECO:0000256" key="3">
    <source>
        <dbReference type="ARBA" id="ARBA00022452"/>
    </source>
</evidence>
<feature type="domain" description="TonB-dependent receptor plug" evidence="9">
    <location>
        <begin position="153"/>
        <end position="279"/>
    </location>
</feature>
<sequence length="1086" mass="119784">MKHEIKHKTCLPIYMAALSSFITIGTLTSIPITTLAMGNALTHTLPDKAPSFPTFENTVLNMSTQQNNTTKGHIVDENGEPLIGVTVREVGGQSATITDLDGNYALSVPKGTTLKLSYTGYKDMQIRAGENATMQPDIQGLDDVVVIGYGTVKKRDLTGAVAAVGADKLKNRPYGNALQSMAGQVSGVNITQTQGAPGMAPTIKVRGMSSINSGTSPLYVIDGIPLEDNTSSTGTNGGNVLTANRNPMNNINPNDIESIEVLKDASSAAIYGSRGANGVVLITTKTGKAGRTKIDISYETGISKVIRKIDLMDARQWIDFETAARTNSFNTAKLNNPNLKPSSSMTNYYVPDEFSDPEWLTRIGNGTNWQDIMLRTAQSHNVQASVMGGSENTQFMVSGNFLDQNGVVDRTFYQRYSVRSNLNHRFNNRFSLSIKLALTRSKDFPNGLNGKSDVVSLACQSDPIFPLHVETGSLGFKDPKSIWNTFVKYGFQLWHPYSLTREMTKKRITNTQLLNTYLDWKIIDGLTFRTALNADNEDMHFNSYWNEGQNWGYSGWVHATGSNQTLHQFNWAWENTLNYIHTFGEHSVTGLLGYTMQKQTLEVSNMSATDFPNDMVHTLNAGKVNNGSTSETQWSLISYLSRITYAYQGKYLASAALRADGCSRFGANSRWGYFPSASLAWRLSEESLLKNNLKWLDNLKIRLSYGETGNNQIDNYGSIGLLSYSSYVVNGAIAQGLYTSTNPSPDLKWEKTWQVNLGLDATILNNRLNVALDLYYSKTNNLLLNVPIPVITGFETSLNNIGSLRNQGVEFNLTSHNFVGKFTWTTDFNISANRNKVLKLGNNNEPILVNTNSALSITQVGHPIGCYYGYKIDGVLSSQDIANGVPAPAGSEAGDPLVRDVDGNKKIDANDRTILGNYQPNFTWGLTNTFSYRGFDFSFMLTGAQGGEIMNQNARFLGEFNGNRNVYASVANYWRSDAEPGDGMTPKPRTVSTGVRGQSTSYWVEDASFVRIKNIRLGYTFPVKLIQQIGLSGLRAYVNLENVHVFSNYRNYDPENSTFQSGYRVGYDYGAYPTPFSATFGLNVSF</sequence>
<dbReference type="Pfam" id="PF13715">
    <property type="entry name" value="CarbopepD_reg_2"/>
    <property type="match status" value="1"/>
</dbReference>
<protein>
    <submittedName>
        <fullName evidence="10">TonB-linked outer membrane protein, SusC/RagA family</fullName>
    </submittedName>
</protein>
<evidence type="ECO:0000256" key="1">
    <source>
        <dbReference type="ARBA" id="ARBA00004571"/>
    </source>
</evidence>
<dbReference type="FunFam" id="2.170.130.10:FF:000008">
    <property type="entry name" value="SusC/RagA family TonB-linked outer membrane protein"/>
    <property type="match status" value="1"/>
</dbReference>
<keyword evidence="5 7" id="KW-0472">Membrane</keyword>
<keyword evidence="2 7" id="KW-0813">Transport</keyword>
<dbReference type="SUPFAM" id="SSF49464">
    <property type="entry name" value="Carboxypeptidase regulatory domain-like"/>
    <property type="match status" value="1"/>
</dbReference>
<dbReference type="RefSeq" id="WP_004344275.1">
    <property type="nucleotide sequence ID" value="NZ_GL586311.1"/>
</dbReference>
<dbReference type="Gene3D" id="2.170.130.10">
    <property type="entry name" value="TonB-dependent receptor, plug domain"/>
    <property type="match status" value="1"/>
</dbReference>
<evidence type="ECO:0000259" key="9">
    <source>
        <dbReference type="Pfam" id="PF07715"/>
    </source>
</evidence>
<dbReference type="SUPFAM" id="SSF56935">
    <property type="entry name" value="Porins"/>
    <property type="match status" value="1"/>
</dbReference>
<keyword evidence="4 7" id="KW-0812">Transmembrane</keyword>
<dbReference type="NCBIfam" id="TIGR04056">
    <property type="entry name" value="OMP_RagA_SusC"/>
    <property type="match status" value="1"/>
</dbReference>
<dbReference type="PROSITE" id="PS52016">
    <property type="entry name" value="TONB_DEPENDENT_REC_3"/>
    <property type="match status" value="1"/>
</dbReference>
<evidence type="ECO:0000313" key="11">
    <source>
        <dbReference type="Proteomes" id="UP000003112"/>
    </source>
</evidence>
<dbReference type="InterPro" id="IPR012910">
    <property type="entry name" value="Plug_dom"/>
</dbReference>
<dbReference type="InterPro" id="IPR039426">
    <property type="entry name" value="TonB-dep_rcpt-like"/>
</dbReference>
<dbReference type="InterPro" id="IPR023997">
    <property type="entry name" value="TonB-dep_OMP_SusC/RagA_CS"/>
</dbReference>
<keyword evidence="3 7" id="KW-1134">Transmembrane beta strand</keyword>
<dbReference type="AlphaFoldDB" id="E6K499"/>
<feature type="transmembrane region" description="Helical" evidence="8">
    <location>
        <begin position="12"/>
        <end position="32"/>
    </location>
</feature>
<dbReference type="GO" id="GO:0009279">
    <property type="term" value="C:cell outer membrane"/>
    <property type="evidence" value="ECO:0007669"/>
    <property type="project" value="UniProtKB-SubCell"/>
</dbReference>
<organism evidence="10 11">
    <name type="scientific">Segatella buccae ATCC 33574</name>
    <dbReference type="NCBI Taxonomy" id="873513"/>
    <lineage>
        <taxon>Bacteria</taxon>
        <taxon>Pseudomonadati</taxon>
        <taxon>Bacteroidota</taxon>
        <taxon>Bacteroidia</taxon>
        <taxon>Bacteroidales</taxon>
        <taxon>Prevotellaceae</taxon>
        <taxon>Segatella</taxon>
    </lineage>
</organism>
<reference evidence="10 11" key="1">
    <citation type="submission" date="2010-10" db="EMBL/GenBank/DDBJ databases">
        <authorList>
            <person name="Muzny D."/>
            <person name="Qin X."/>
            <person name="Deng J."/>
            <person name="Jiang H."/>
            <person name="Liu Y."/>
            <person name="Qu J."/>
            <person name="Song X.-Z."/>
            <person name="Zhang L."/>
            <person name="Thornton R."/>
            <person name="Coyle M."/>
            <person name="Francisco L."/>
            <person name="Jackson L."/>
            <person name="Javaid M."/>
            <person name="Korchina V."/>
            <person name="Kovar C."/>
            <person name="Mata R."/>
            <person name="Mathew T."/>
            <person name="Ngo R."/>
            <person name="Nguyen L."/>
            <person name="Nguyen N."/>
            <person name="Okwuonu G."/>
            <person name="Ongeri F."/>
            <person name="Pham C."/>
            <person name="Simmons D."/>
            <person name="Wilczek-Boney K."/>
            <person name="Hale W."/>
            <person name="Jakkamsetti A."/>
            <person name="Pham P."/>
            <person name="Ruth R."/>
            <person name="San Lucas F."/>
            <person name="Warren J."/>
            <person name="Zhang J."/>
            <person name="Zhao Z."/>
            <person name="Zhou C."/>
            <person name="Zhu D."/>
            <person name="Lee S."/>
            <person name="Bess C."/>
            <person name="Blankenburg K."/>
            <person name="Forbes L."/>
            <person name="Fu Q."/>
            <person name="Gubbala S."/>
            <person name="Hirani K."/>
            <person name="Jayaseelan J.C."/>
            <person name="Lara F."/>
            <person name="Munidasa M."/>
            <person name="Palculict T."/>
            <person name="Patil S."/>
            <person name="Pu L.-L."/>
            <person name="Saada N."/>
            <person name="Tang L."/>
            <person name="Weissenberger G."/>
            <person name="Zhu Y."/>
            <person name="Hemphill L."/>
            <person name="Shang Y."/>
            <person name="Youmans B."/>
            <person name="Ayvaz T."/>
            <person name="Ross M."/>
            <person name="Santibanez J."/>
            <person name="Aqrawi P."/>
            <person name="Gross S."/>
            <person name="Joshi V."/>
            <person name="Fowler G."/>
            <person name="Nazareth L."/>
            <person name="Reid J."/>
            <person name="Worley K."/>
            <person name="Petrosino J."/>
            <person name="Highlander S."/>
            <person name="Gibbs R."/>
        </authorList>
    </citation>
    <scope>NUCLEOTIDE SEQUENCE [LARGE SCALE GENOMIC DNA]</scope>
    <source>
        <strain evidence="10 11">ATCC 33574</strain>
    </source>
</reference>
<evidence type="ECO:0000256" key="8">
    <source>
        <dbReference type="SAM" id="Phobius"/>
    </source>
</evidence>
<evidence type="ECO:0000256" key="7">
    <source>
        <dbReference type="PROSITE-ProRule" id="PRU01360"/>
    </source>
</evidence>
<dbReference type="Gene3D" id="2.40.170.20">
    <property type="entry name" value="TonB-dependent receptor, beta-barrel domain"/>
    <property type="match status" value="1"/>
</dbReference>